<keyword evidence="3" id="KW-1185">Reference proteome</keyword>
<sequence>MPVTSRGREMICIVSVLVGLALISVILRVFARLKRRVGFGMDDYLCFISIALLVAMLVELILCESCTRQIPMNEC</sequence>
<name>A0A5N6TEF3_ASPAV</name>
<keyword evidence="1" id="KW-0472">Membrane</keyword>
<proteinExistence type="predicted"/>
<dbReference type="AlphaFoldDB" id="A0A5N6TEF3"/>
<gene>
    <name evidence="2" type="ORF">BDV25DRAFT_166379</name>
</gene>
<keyword evidence="1" id="KW-1133">Transmembrane helix</keyword>
<evidence type="ECO:0000313" key="2">
    <source>
        <dbReference type="EMBL" id="KAE8144630.1"/>
    </source>
</evidence>
<dbReference type="Proteomes" id="UP000325780">
    <property type="component" value="Unassembled WGS sequence"/>
</dbReference>
<dbReference type="OrthoDB" id="10017208at2759"/>
<accession>A0A5N6TEF3</accession>
<protein>
    <submittedName>
        <fullName evidence="2">Uncharacterized protein</fullName>
    </submittedName>
</protein>
<organism evidence="2 3">
    <name type="scientific">Aspergillus avenaceus</name>
    <dbReference type="NCBI Taxonomy" id="36643"/>
    <lineage>
        <taxon>Eukaryota</taxon>
        <taxon>Fungi</taxon>
        <taxon>Dikarya</taxon>
        <taxon>Ascomycota</taxon>
        <taxon>Pezizomycotina</taxon>
        <taxon>Eurotiomycetes</taxon>
        <taxon>Eurotiomycetidae</taxon>
        <taxon>Eurotiales</taxon>
        <taxon>Aspergillaceae</taxon>
        <taxon>Aspergillus</taxon>
        <taxon>Aspergillus subgen. Circumdati</taxon>
    </lineage>
</organism>
<feature type="transmembrane region" description="Helical" evidence="1">
    <location>
        <begin position="43"/>
        <end position="62"/>
    </location>
</feature>
<dbReference type="EMBL" id="ML742471">
    <property type="protein sequence ID" value="KAE8144630.1"/>
    <property type="molecule type" value="Genomic_DNA"/>
</dbReference>
<feature type="transmembrane region" description="Helical" evidence="1">
    <location>
        <begin position="12"/>
        <end position="31"/>
    </location>
</feature>
<reference evidence="2 3" key="1">
    <citation type="submission" date="2019-04" db="EMBL/GenBank/DDBJ databases">
        <title>Friends and foes A comparative genomics study of 23 Aspergillus species from section Flavi.</title>
        <authorList>
            <consortium name="DOE Joint Genome Institute"/>
            <person name="Kjaerbolling I."/>
            <person name="Vesth T."/>
            <person name="Frisvad J.C."/>
            <person name="Nybo J.L."/>
            <person name="Theobald S."/>
            <person name="Kildgaard S."/>
            <person name="Isbrandt T."/>
            <person name="Kuo A."/>
            <person name="Sato A."/>
            <person name="Lyhne E.K."/>
            <person name="Kogle M.E."/>
            <person name="Wiebenga A."/>
            <person name="Kun R.S."/>
            <person name="Lubbers R.J."/>
            <person name="Makela M.R."/>
            <person name="Barry K."/>
            <person name="Chovatia M."/>
            <person name="Clum A."/>
            <person name="Daum C."/>
            <person name="Haridas S."/>
            <person name="He G."/>
            <person name="LaButti K."/>
            <person name="Lipzen A."/>
            <person name="Mondo S."/>
            <person name="Riley R."/>
            <person name="Salamov A."/>
            <person name="Simmons B.A."/>
            <person name="Magnuson J.K."/>
            <person name="Henrissat B."/>
            <person name="Mortensen U.H."/>
            <person name="Larsen T.O."/>
            <person name="Devries R.P."/>
            <person name="Grigoriev I.V."/>
            <person name="Machida M."/>
            <person name="Baker S.E."/>
            <person name="Andersen M.R."/>
        </authorList>
    </citation>
    <scope>NUCLEOTIDE SEQUENCE [LARGE SCALE GENOMIC DNA]</scope>
    <source>
        <strain evidence="2 3">IBT 18842</strain>
    </source>
</reference>
<evidence type="ECO:0000313" key="3">
    <source>
        <dbReference type="Proteomes" id="UP000325780"/>
    </source>
</evidence>
<evidence type="ECO:0000256" key="1">
    <source>
        <dbReference type="SAM" id="Phobius"/>
    </source>
</evidence>
<keyword evidence="1" id="KW-0812">Transmembrane</keyword>